<keyword evidence="1" id="KW-0812">Transmembrane</keyword>
<comment type="caution">
    <text evidence="2">The sequence shown here is derived from an EMBL/GenBank/DDBJ whole genome shotgun (WGS) entry which is preliminary data.</text>
</comment>
<feature type="transmembrane region" description="Helical" evidence="1">
    <location>
        <begin position="111"/>
        <end position="134"/>
    </location>
</feature>
<proteinExistence type="predicted"/>
<feature type="transmembrane region" description="Helical" evidence="1">
    <location>
        <begin position="65"/>
        <end position="91"/>
    </location>
</feature>
<evidence type="ECO:0000313" key="3">
    <source>
        <dbReference type="Proteomes" id="UP001597191"/>
    </source>
</evidence>
<gene>
    <name evidence="2" type="ORF">ACFQ4R_08580</name>
</gene>
<organism evidence="2 3">
    <name type="scientific">Lapidilactobacillus gannanensis</name>
    <dbReference type="NCBI Taxonomy" id="2486002"/>
    <lineage>
        <taxon>Bacteria</taxon>
        <taxon>Bacillati</taxon>
        <taxon>Bacillota</taxon>
        <taxon>Bacilli</taxon>
        <taxon>Lactobacillales</taxon>
        <taxon>Lactobacillaceae</taxon>
        <taxon>Lapidilactobacillus</taxon>
    </lineage>
</organism>
<evidence type="ECO:0008006" key="4">
    <source>
        <dbReference type="Google" id="ProtNLM"/>
    </source>
</evidence>
<dbReference type="EMBL" id="JBHTOH010000084">
    <property type="protein sequence ID" value="MFD1411637.1"/>
    <property type="molecule type" value="Genomic_DNA"/>
</dbReference>
<accession>A0ABW4BQB4</accession>
<feature type="transmembrane region" description="Helical" evidence="1">
    <location>
        <begin position="186"/>
        <end position="210"/>
    </location>
</feature>
<evidence type="ECO:0000313" key="2">
    <source>
        <dbReference type="EMBL" id="MFD1411637.1"/>
    </source>
</evidence>
<protein>
    <recommendedName>
        <fullName evidence="4">Integral membrane protein</fullName>
    </recommendedName>
</protein>
<feature type="transmembrane region" description="Helical" evidence="1">
    <location>
        <begin position="35"/>
        <end position="53"/>
    </location>
</feature>
<evidence type="ECO:0000256" key="1">
    <source>
        <dbReference type="SAM" id="Phobius"/>
    </source>
</evidence>
<sequence length="216" mass="24080">MTRLKNPMVGLASYLIFYLVATLAAGNQWLPFPKGFWLSFGLLLITVTLLLIEQHQLISSQLQRLSWCSLAAILFGALLIAVLLYTIPRIILETKALTSYNSFQMPATAGWLLAGLSYNFIYVFASVIAVLVVPASFSDSAQDWQYLVPILICVISAPLDHVLWQLLIIVPLWLGLFLAYRFSRNFVLPLAIWLVFTALCDFLPITSITLGNGVLI</sequence>
<dbReference type="RefSeq" id="WP_125650535.1">
    <property type="nucleotide sequence ID" value="NZ_JBHTOH010000084.1"/>
</dbReference>
<feature type="transmembrane region" description="Helical" evidence="1">
    <location>
        <begin position="146"/>
        <end position="174"/>
    </location>
</feature>
<keyword evidence="1" id="KW-1133">Transmembrane helix</keyword>
<reference evidence="3" key="1">
    <citation type="journal article" date="2019" name="Int. J. Syst. Evol. Microbiol.">
        <title>The Global Catalogue of Microorganisms (GCM) 10K type strain sequencing project: providing services to taxonomists for standard genome sequencing and annotation.</title>
        <authorList>
            <consortium name="The Broad Institute Genomics Platform"/>
            <consortium name="The Broad Institute Genome Sequencing Center for Infectious Disease"/>
            <person name="Wu L."/>
            <person name="Ma J."/>
        </authorList>
    </citation>
    <scope>NUCLEOTIDE SEQUENCE [LARGE SCALE GENOMIC DNA]</scope>
    <source>
        <strain evidence="3">CCM 8937</strain>
    </source>
</reference>
<dbReference type="Proteomes" id="UP001597191">
    <property type="component" value="Unassembled WGS sequence"/>
</dbReference>
<keyword evidence="1" id="KW-0472">Membrane</keyword>
<name>A0ABW4BQB4_9LACO</name>
<keyword evidence="3" id="KW-1185">Reference proteome</keyword>